<comment type="caution">
    <text evidence="4">The sequence shown here is derived from an EMBL/GenBank/DDBJ whole genome shotgun (WGS) entry which is preliminary data.</text>
</comment>
<accession>D5RI39</accession>
<dbReference type="InterPro" id="IPR006311">
    <property type="entry name" value="TAT_signal"/>
</dbReference>
<dbReference type="RefSeq" id="WP_007003808.1">
    <property type="nucleotide sequence ID" value="NZ_GG770778.1"/>
</dbReference>
<dbReference type="Gene3D" id="3.30.360.10">
    <property type="entry name" value="Dihydrodipicolinate Reductase, domain 2"/>
    <property type="match status" value="1"/>
</dbReference>
<proteinExistence type="predicted"/>
<dbReference type="InterPro" id="IPR004104">
    <property type="entry name" value="Gfo/Idh/MocA-like_OxRdtase_C"/>
</dbReference>
<dbReference type="Proteomes" id="UP000005324">
    <property type="component" value="Unassembled WGS sequence"/>
</dbReference>
<dbReference type="HOGENOM" id="CLU_023194_5_1_5"/>
<dbReference type="OrthoDB" id="9792935at2"/>
<evidence type="ECO:0000256" key="1">
    <source>
        <dbReference type="ARBA" id="ARBA00023002"/>
    </source>
</evidence>
<dbReference type="Gene3D" id="3.40.50.720">
    <property type="entry name" value="NAD(P)-binding Rossmann-like Domain"/>
    <property type="match status" value="1"/>
</dbReference>
<dbReference type="PRINTS" id="PR01775">
    <property type="entry name" value="GLFROXRDTASE"/>
</dbReference>
<organism evidence="4 5">
    <name type="scientific">Pseudoroseomonas cervicalis ATCC 49957</name>
    <dbReference type="NCBI Taxonomy" id="525371"/>
    <lineage>
        <taxon>Bacteria</taxon>
        <taxon>Pseudomonadati</taxon>
        <taxon>Pseudomonadota</taxon>
        <taxon>Alphaproteobacteria</taxon>
        <taxon>Acetobacterales</taxon>
        <taxon>Roseomonadaceae</taxon>
        <taxon>Roseomonas</taxon>
    </lineage>
</organism>
<protein>
    <submittedName>
        <fullName evidence="4">Tat pathway signal sequence domain protein</fullName>
        <ecNumber evidence="4">1.1.99.28</ecNumber>
    </submittedName>
</protein>
<keyword evidence="5" id="KW-1185">Reference proteome</keyword>
<dbReference type="InterPro" id="IPR036291">
    <property type="entry name" value="NAD(P)-bd_dom_sf"/>
</dbReference>
<dbReference type="Pfam" id="PF01408">
    <property type="entry name" value="GFO_IDH_MocA"/>
    <property type="match status" value="1"/>
</dbReference>
<dbReference type="GO" id="GO:0047061">
    <property type="term" value="F:glucose-fructose oxidoreductase activity"/>
    <property type="evidence" value="ECO:0007669"/>
    <property type="project" value="UniProtKB-EC"/>
</dbReference>
<gene>
    <name evidence="4" type="primary">gfo</name>
    <name evidence="4" type="ORF">HMPREF0731_0749</name>
</gene>
<dbReference type="InterPro" id="IPR050463">
    <property type="entry name" value="Gfo/Idh/MocA_oxidrdct_glycsds"/>
</dbReference>
<evidence type="ECO:0000313" key="4">
    <source>
        <dbReference type="EMBL" id="EFH13031.1"/>
    </source>
</evidence>
<dbReference type="AlphaFoldDB" id="D5RI39"/>
<dbReference type="PANTHER" id="PTHR43818">
    <property type="entry name" value="BCDNA.GH03377"/>
    <property type="match status" value="1"/>
</dbReference>
<dbReference type="Pfam" id="PF02894">
    <property type="entry name" value="GFO_IDH_MocA_C"/>
    <property type="match status" value="1"/>
</dbReference>
<dbReference type="InterPro" id="IPR008354">
    <property type="entry name" value="Glc-Fru_OxRdtase_bac"/>
</dbReference>
<sequence length="412" mass="45372">MAPRSLPGFLSRRHFLRNSGGGVVAASALAAPALAQGGGGSLPTQATGRPMPKMEVAQPDAPGRRVGYAVLGLGQYALNQIIPAFGETQHSRLVALVSGNRQKAEGVADRYGVRREAIYGYQDLERIAENDEIDVVYVITPPSLHEEFTVRSLRAGKHVLCEKPMAPSVEACQRMIDAARQADRQLMIGYRCHYEPYSLEAIRRIRAGELGEVRVLHTDNARPVNPDSVPADEWRVRRALAGGGALFDVGIYGVNGARYLLGAEPEEVSAWSHTPEDPRFGDVEDVTTWRMRFPGGVTVLGSTGYSYQANRFAVQGSKASLLMEPATHYYRHGMSIRTQQKTEQLLIPEASQFARQLDHMAEAIREGRPVHSPGEEGMQDVRLMLAMYRAAQTGQPVKIDWRYRRAARLGEG</sequence>
<keyword evidence="1 4" id="KW-0560">Oxidoreductase</keyword>
<dbReference type="EMBL" id="ADVL01000129">
    <property type="protein sequence ID" value="EFH13031.1"/>
    <property type="molecule type" value="Genomic_DNA"/>
</dbReference>
<dbReference type="PANTHER" id="PTHR43818:SF11">
    <property type="entry name" value="BCDNA.GH03377"/>
    <property type="match status" value="1"/>
</dbReference>
<name>D5RI39_9PROT</name>
<feature type="domain" description="Gfo/Idh/MocA-like oxidoreductase N-terminal" evidence="2">
    <location>
        <begin position="67"/>
        <end position="190"/>
    </location>
</feature>
<dbReference type="SUPFAM" id="SSF51735">
    <property type="entry name" value="NAD(P)-binding Rossmann-fold domains"/>
    <property type="match status" value="1"/>
</dbReference>
<dbReference type="GO" id="GO:0000166">
    <property type="term" value="F:nucleotide binding"/>
    <property type="evidence" value="ECO:0007669"/>
    <property type="project" value="InterPro"/>
</dbReference>
<dbReference type="SUPFAM" id="SSF55347">
    <property type="entry name" value="Glyceraldehyde-3-phosphate dehydrogenase-like, C-terminal domain"/>
    <property type="match status" value="1"/>
</dbReference>
<evidence type="ECO:0000259" key="2">
    <source>
        <dbReference type="Pfam" id="PF01408"/>
    </source>
</evidence>
<dbReference type="InterPro" id="IPR000683">
    <property type="entry name" value="Gfo/Idh/MocA-like_OxRdtase_N"/>
</dbReference>
<evidence type="ECO:0000259" key="3">
    <source>
        <dbReference type="Pfam" id="PF02894"/>
    </source>
</evidence>
<dbReference type="EC" id="1.1.99.28" evidence="4"/>
<evidence type="ECO:0000313" key="5">
    <source>
        <dbReference type="Proteomes" id="UP000005324"/>
    </source>
</evidence>
<dbReference type="PROSITE" id="PS51318">
    <property type="entry name" value="TAT"/>
    <property type="match status" value="1"/>
</dbReference>
<reference evidence="4 5" key="1">
    <citation type="submission" date="2010-04" db="EMBL/GenBank/DDBJ databases">
        <authorList>
            <person name="Qin X."/>
            <person name="Bachman B."/>
            <person name="Battles P."/>
            <person name="Bell A."/>
            <person name="Bess C."/>
            <person name="Bickham C."/>
            <person name="Chaboub L."/>
            <person name="Chen D."/>
            <person name="Coyle M."/>
            <person name="Deiros D.R."/>
            <person name="Dinh H."/>
            <person name="Forbes L."/>
            <person name="Fowler G."/>
            <person name="Francisco L."/>
            <person name="Fu Q."/>
            <person name="Gubbala S."/>
            <person name="Hale W."/>
            <person name="Han Y."/>
            <person name="Hemphill L."/>
            <person name="Highlander S.K."/>
            <person name="Hirani K."/>
            <person name="Hogues M."/>
            <person name="Jackson L."/>
            <person name="Jakkamsetti A."/>
            <person name="Javaid M."/>
            <person name="Jiang H."/>
            <person name="Korchina V."/>
            <person name="Kovar C."/>
            <person name="Lara F."/>
            <person name="Lee S."/>
            <person name="Mata R."/>
            <person name="Mathew T."/>
            <person name="Moen C."/>
            <person name="Morales K."/>
            <person name="Munidasa M."/>
            <person name="Nazareth L."/>
            <person name="Ngo R."/>
            <person name="Nguyen L."/>
            <person name="Okwuonu G."/>
            <person name="Ongeri F."/>
            <person name="Patil S."/>
            <person name="Petrosino J."/>
            <person name="Pham C."/>
            <person name="Pham P."/>
            <person name="Pu L.-L."/>
            <person name="Puazo M."/>
            <person name="Raj R."/>
            <person name="Reid J."/>
            <person name="Rouhana J."/>
            <person name="Saada N."/>
            <person name="Shang Y."/>
            <person name="Simmons D."/>
            <person name="Thornton R."/>
            <person name="Warren J."/>
            <person name="Weissenberger G."/>
            <person name="Zhang J."/>
            <person name="Zhang L."/>
            <person name="Zhou C."/>
            <person name="Zhu D."/>
            <person name="Muzny D."/>
            <person name="Worley K."/>
            <person name="Gibbs R."/>
        </authorList>
    </citation>
    <scope>NUCLEOTIDE SEQUENCE [LARGE SCALE GENOMIC DNA]</scope>
    <source>
        <strain evidence="4 5">ATCC 49957</strain>
    </source>
</reference>
<feature type="domain" description="Gfo/Idh/MocA-like oxidoreductase C-terminal" evidence="3">
    <location>
        <begin position="204"/>
        <end position="399"/>
    </location>
</feature>